<dbReference type="InterPro" id="IPR028082">
    <property type="entry name" value="Peripla_BP_I"/>
</dbReference>
<reference evidence="3 4" key="1">
    <citation type="submission" date="2019-11" db="EMBL/GenBank/DDBJ databases">
        <title>Characterisation of Fundicoccus ignavus gen. nov. sp. nov., a novel genus of the family Aerococcaceae isolated from bulk tank milk.</title>
        <authorList>
            <person name="Siebert A."/>
            <person name="Huptas C."/>
            <person name="Wenning M."/>
            <person name="Scherer S."/>
            <person name="Doll E.V."/>
        </authorList>
    </citation>
    <scope>NUCLEOTIDE SEQUENCE [LARGE SCALE GENOMIC DNA]</scope>
    <source>
        <strain evidence="3 4">WS4759</strain>
    </source>
</reference>
<protein>
    <submittedName>
        <fullName evidence="3">ABC transporter substrate-binding protein</fullName>
    </submittedName>
</protein>
<dbReference type="PANTHER" id="PTHR35271">
    <property type="entry name" value="ABC TRANSPORTER, SUBSTRATE-BINDING LIPOPROTEIN-RELATED"/>
    <property type="match status" value="1"/>
</dbReference>
<evidence type="ECO:0000313" key="4">
    <source>
        <dbReference type="Proteomes" id="UP000430975"/>
    </source>
</evidence>
<dbReference type="SUPFAM" id="SSF53822">
    <property type="entry name" value="Periplasmic binding protein-like I"/>
    <property type="match status" value="1"/>
</dbReference>
<dbReference type="Proteomes" id="UP000430975">
    <property type="component" value="Unassembled WGS sequence"/>
</dbReference>
<proteinExistence type="predicted"/>
<gene>
    <name evidence="3" type="ORF">GIY09_07155</name>
</gene>
<dbReference type="InterPro" id="IPR007487">
    <property type="entry name" value="ABC_transpt-TYRBP-like"/>
</dbReference>
<feature type="chain" id="PRO_5026229856" evidence="2">
    <location>
        <begin position="34"/>
        <end position="349"/>
    </location>
</feature>
<evidence type="ECO:0000313" key="3">
    <source>
        <dbReference type="EMBL" id="MRI85658.1"/>
    </source>
</evidence>
<dbReference type="EMBL" id="WJQS01000005">
    <property type="protein sequence ID" value="MRI85658.1"/>
    <property type="molecule type" value="Genomic_DNA"/>
</dbReference>
<comment type="caution">
    <text evidence="3">The sequence shown here is derived from an EMBL/GenBank/DDBJ whole genome shotgun (WGS) entry which is preliminary data.</text>
</comment>
<keyword evidence="4" id="KW-1185">Reference proteome</keyword>
<sequence length="349" mass="36657">MKNPYRYLKTVLAASMAAASLVLPLAHTTQVEAQEAIKVGILQYVEHDSLDAARDGFIDGLAEAGYVEGDNLTLNYLNAGADNANLQSMAETLGNGNDYVFAIATPAAQSVANAVTDIPVYFSAVTDPVDAGLVESLEAPGKNITGTIDAGPIKEQVDLLLSIEPEAEKIGIIYNSGETNSQGEANKAIEYLEELGKEVVLATVTSTNDISQVMGTLVKEADAIFTVTDNTIASAMPLVGDLAKEAGLAIVGGSKDMIIENGLATYGLDYYELGKQTAQMLVKQIEEGLDTAAIPVESAAVLELVVNEDYAEAIGIDPTSIQAPASSNEENNNEESTADQTSEEDESAE</sequence>
<dbReference type="CDD" id="cd06325">
    <property type="entry name" value="PBP1_ABC_unchar_transporter"/>
    <property type="match status" value="1"/>
</dbReference>
<dbReference type="PANTHER" id="PTHR35271:SF1">
    <property type="entry name" value="ABC TRANSPORTER, SUBSTRATE-BINDING LIPOPROTEIN"/>
    <property type="match status" value="1"/>
</dbReference>
<accession>A0A6I2GMD6</accession>
<keyword evidence="2" id="KW-0732">Signal</keyword>
<feature type="region of interest" description="Disordered" evidence="1">
    <location>
        <begin position="317"/>
        <end position="349"/>
    </location>
</feature>
<dbReference type="RefSeq" id="WP_153863585.1">
    <property type="nucleotide sequence ID" value="NZ_WJQS01000005.1"/>
</dbReference>
<feature type="signal peptide" evidence="2">
    <location>
        <begin position="1"/>
        <end position="33"/>
    </location>
</feature>
<dbReference type="Gene3D" id="3.40.50.2300">
    <property type="match status" value="2"/>
</dbReference>
<dbReference type="Pfam" id="PF04392">
    <property type="entry name" value="ABC_sub_bind"/>
    <property type="match status" value="1"/>
</dbReference>
<dbReference type="AlphaFoldDB" id="A0A6I2GMD6"/>
<organism evidence="3 4">
    <name type="scientific">Fundicoccus ignavus</name>
    <dbReference type="NCBI Taxonomy" id="2664442"/>
    <lineage>
        <taxon>Bacteria</taxon>
        <taxon>Bacillati</taxon>
        <taxon>Bacillota</taxon>
        <taxon>Bacilli</taxon>
        <taxon>Lactobacillales</taxon>
        <taxon>Aerococcaceae</taxon>
        <taxon>Fundicoccus</taxon>
    </lineage>
</organism>
<evidence type="ECO:0000256" key="1">
    <source>
        <dbReference type="SAM" id="MobiDB-lite"/>
    </source>
</evidence>
<evidence type="ECO:0000256" key="2">
    <source>
        <dbReference type="SAM" id="SignalP"/>
    </source>
</evidence>
<name>A0A6I2GMD6_9LACT</name>
<feature type="compositionally biased region" description="Acidic residues" evidence="1">
    <location>
        <begin position="331"/>
        <end position="349"/>
    </location>
</feature>